<gene>
    <name evidence="1" type="ORF">M404DRAFT_162617</name>
</gene>
<evidence type="ECO:0008006" key="3">
    <source>
        <dbReference type="Google" id="ProtNLM"/>
    </source>
</evidence>
<dbReference type="Proteomes" id="UP000054217">
    <property type="component" value="Unassembled WGS sequence"/>
</dbReference>
<keyword evidence="2" id="KW-1185">Reference proteome</keyword>
<dbReference type="OrthoDB" id="5979581at2759"/>
<proteinExistence type="predicted"/>
<dbReference type="InParanoid" id="A0A0C3II02"/>
<evidence type="ECO:0000313" key="1">
    <source>
        <dbReference type="EMBL" id="KIN96657.1"/>
    </source>
</evidence>
<feature type="non-terminal residue" evidence="1">
    <location>
        <position position="1"/>
    </location>
</feature>
<accession>A0A0C3II02</accession>
<reference evidence="1 2" key="1">
    <citation type="submission" date="2014-04" db="EMBL/GenBank/DDBJ databases">
        <authorList>
            <consortium name="DOE Joint Genome Institute"/>
            <person name="Kuo A."/>
            <person name="Kohler A."/>
            <person name="Costa M.D."/>
            <person name="Nagy L.G."/>
            <person name="Floudas D."/>
            <person name="Copeland A."/>
            <person name="Barry K.W."/>
            <person name="Cichocki N."/>
            <person name="Veneault-Fourrey C."/>
            <person name="LaButti K."/>
            <person name="Lindquist E.A."/>
            <person name="Lipzen A."/>
            <person name="Lundell T."/>
            <person name="Morin E."/>
            <person name="Murat C."/>
            <person name="Sun H."/>
            <person name="Tunlid A."/>
            <person name="Henrissat B."/>
            <person name="Grigoriev I.V."/>
            <person name="Hibbett D.S."/>
            <person name="Martin F."/>
            <person name="Nordberg H.P."/>
            <person name="Cantor M.N."/>
            <person name="Hua S.X."/>
        </authorList>
    </citation>
    <scope>NUCLEOTIDE SEQUENCE [LARGE SCALE GENOMIC DNA]</scope>
    <source>
        <strain evidence="1 2">Marx 270</strain>
    </source>
</reference>
<dbReference type="EMBL" id="KN832043">
    <property type="protein sequence ID" value="KIN96657.1"/>
    <property type="molecule type" value="Genomic_DNA"/>
</dbReference>
<name>A0A0C3II02_PISTI</name>
<reference evidence="2" key="2">
    <citation type="submission" date="2015-01" db="EMBL/GenBank/DDBJ databases">
        <title>Evolutionary Origins and Diversification of the Mycorrhizal Mutualists.</title>
        <authorList>
            <consortium name="DOE Joint Genome Institute"/>
            <consortium name="Mycorrhizal Genomics Consortium"/>
            <person name="Kohler A."/>
            <person name="Kuo A."/>
            <person name="Nagy L.G."/>
            <person name="Floudas D."/>
            <person name="Copeland A."/>
            <person name="Barry K.W."/>
            <person name="Cichocki N."/>
            <person name="Veneault-Fourrey C."/>
            <person name="LaButti K."/>
            <person name="Lindquist E.A."/>
            <person name="Lipzen A."/>
            <person name="Lundell T."/>
            <person name="Morin E."/>
            <person name="Murat C."/>
            <person name="Riley R."/>
            <person name="Ohm R."/>
            <person name="Sun H."/>
            <person name="Tunlid A."/>
            <person name="Henrissat B."/>
            <person name="Grigoriev I.V."/>
            <person name="Hibbett D.S."/>
            <person name="Martin F."/>
        </authorList>
    </citation>
    <scope>NUCLEOTIDE SEQUENCE [LARGE SCALE GENOMIC DNA]</scope>
    <source>
        <strain evidence="2">Marx 270</strain>
    </source>
</reference>
<protein>
    <recommendedName>
        <fullName evidence="3">Protein kinase domain-containing protein</fullName>
    </recommendedName>
</protein>
<organism evidence="1 2">
    <name type="scientific">Pisolithus tinctorius Marx 270</name>
    <dbReference type="NCBI Taxonomy" id="870435"/>
    <lineage>
        <taxon>Eukaryota</taxon>
        <taxon>Fungi</taxon>
        <taxon>Dikarya</taxon>
        <taxon>Basidiomycota</taxon>
        <taxon>Agaricomycotina</taxon>
        <taxon>Agaricomycetes</taxon>
        <taxon>Agaricomycetidae</taxon>
        <taxon>Boletales</taxon>
        <taxon>Sclerodermatineae</taxon>
        <taxon>Pisolithaceae</taxon>
        <taxon>Pisolithus</taxon>
    </lineage>
</organism>
<sequence length="81" mass="9154">LSRPVIFTQSQLLPNFGLSTSFDNISVCLIDYSETLPVTQLTNWHGMYQPAVVRTPEVILGHPWSSSVDTWTIECLVRFIS</sequence>
<dbReference type="HOGENOM" id="CLU_2574809_0_0_1"/>
<dbReference type="AlphaFoldDB" id="A0A0C3II02"/>
<evidence type="ECO:0000313" key="2">
    <source>
        <dbReference type="Proteomes" id="UP000054217"/>
    </source>
</evidence>
<dbReference type="STRING" id="870435.A0A0C3II02"/>
<dbReference type="Gene3D" id="1.10.510.10">
    <property type="entry name" value="Transferase(Phosphotransferase) domain 1"/>
    <property type="match status" value="1"/>
</dbReference>